<dbReference type="KEGG" id="bpg:Bathy16g00500"/>
<feature type="domain" description="PPM-type phosphatase" evidence="3">
    <location>
        <begin position="556"/>
        <end position="843"/>
    </location>
</feature>
<evidence type="ECO:0000256" key="1">
    <source>
        <dbReference type="SAM" id="MobiDB-lite"/>
    </source>
</evidence>
<dbReference type="PANTHER" id="PTHR47992">
    <property type="entry name" value="PROTEIN PHOSPHATASE"/>
    <property type="match status" value="1"/>
</dbReference>
<dbReference type="SMART" id="SM00332">
    <property type="entry name" value="PP2Cc"/>
    <property type="match status" value="1"/>
</dbReference>
<dbReference type="Proteomes" id="UP000198341">
    <property type="component" value="Chromosome 16"/>
</dbReference>
<dbReference type="InterPro" id="IPR000719">
    <property type="entry name" value="Prot_kinase_dom"/>
</dbReference>
<dbReference type="EMBL" id="FO082263">
    <property type="protein sequence ID" value="CCO20220.1"/>
    <property type="molecule type" value="Genomic_DNA"/>
</dbReference>
<feature type="region of interest" description="Disordered" evidence="1">
    <location>
        <begin position="391"/>
        <end position="426"/>
    </location>
</feature>
<dbReference type="GO" id="GO:0004722">
    <property type="term" value="F:protein serine/threonine phosphatase activity"/>
    <property type="evidence" value="ECO:0007669"/>
    <property type="project" value="InterPro"/>
</dbReference>
<dbReference type="OrthoDB" id="10264738at2759"/>
<dbReference type="InterPro" id="IPR011009">
    <property type="entry name" value="Kinase-like_dom_sf"/>
</dbReference>
<dbReference type="InterPro" id="IPR008271">
    <property type="entry name" value="Ser/Thr_kinase_AS"/>
</dbReference>
<dbReference type="AlphaFoldDB" id="K8F5W0"/>
<keyword evidence="5" id="KW-1185">Reference proteome</keyword>
<feature type="compositionally biased region" description="Acidic residues" evidence="1">
    <location>
        <begin position="486"/>
        <end position="503"/>
    </location>
</feature>
<dbReference type="eggNOG" id="KOG0192">
    <property type="taxonomic scope" value="Eukaryota"/>
</dbReference>
<feature type="domain" description="Protein kinase" evidence="2">
    <location>
        <begin position="114"/>
        <end position="457"/>
    </location>
</feature>
<dbReference type="Gene3D" id="3.60.40.10">
    <property type="entry name" value="PPM-type phosphatase domain"/>
    <property type="match status" value="1"/>
</dbReference>
<dbReference type="Gene3D" id="3.30.200.20">
    <property type="entry name" value="Phosphorylase Kinase, domain 1"/>
    <property type="match status" value="1"/>
</dbReference>
<dbReference type="RefSeq" id="XP_007508603.1">
    <property type="nucleotide sequence ID" value="XM_007508541.1"/>
</dbReference>
<feature type="region of interest" description="Disordered" evidence="1">
    <location>
        <begin position="477"/>
        <end position="512"/>
    </location>
</feature>
<evidence type="ECO:0000259" key="2">
    <source>
        <dbReference type="PROSITE" id="PS50011"/>
    </source>
</evidence>
<dbReference type="InterPro" id="IPR001932">
    <property type="entry name" value="PPM-type_phosphatase-like_dom"/>
</dbReference>
<dbReference type="Pfam" id="PF00481">
    <property type="entry name" value="PP2C"/>
    <property type="match status" value="1"/>
</dbReference>
<dbReference type="InterPro" id="IPR036457">
    <property type="entry name" value="PPM-type-like_dom_sf"/>
</dbReference>
<dbReference type="SUPFAM" id="SSF56112">
    <property type="entry name" value="Protein kinase-like (PK-like)"/>
    <property type="match status" value="1"/>
</dbReference>
<evidence type="ECO:0008006" key="6">
    <source>
        <dbReference type="Google" id="ProtNLM"/>
    </source>
</evidence>
<dbReference type="PROSITE" id="PS50011">
    <property type="entry name" value="PROTEIN_KINASE_DOM"/>
    <property type="match status" value="1"/>
</dbReference>
<reference evidence="4 5" key="1">
    <citation type="submission" date="2011-10" db="EMBL/GenBank/DDBJ databases">
        <authorList>
            <person name="Genoscope - CEA"/>
        </authorList>
    </citation>
    <scope>NUCLEOTIDE SEQUENCE [LARGE SCALE GENOMIC DNA]</scope>
    <source>
        <strain evidence="4 5">RCC 1105</strain>
    </source>
</reference>
<organism evidence="4 5">
    <name type="scientific">Bathycoccus prasinos</name>
    <dbReference type="NCBI Taxonomy" id="41875"/>
    <lineage>
        <taxon>Eukaryota</taxon>
        <taxon>Viridiplantae</taxon>
        <taxon>Chlorophyta</taxon>
        <taxon>Mamiellophyceae</taxon>
        <taxon>Mamiellales</taxon>
        <taxon>Bathycoccaceae</taxon>
        <taxon>Bathycoccus</taxon>
    </lineage>
</organism>
<dbReference type="GO" id="GO:0005524">
    <property type="term" value="F:ATP binding"/>
    <property type="evidence" value="ECO:0007669"/>
    <property type="project" value="InterPro"/>
</dbReference>
<sequence length="866" mass="96734">MKHFPIQSAALFRSNNTRERETERMREEEEKAAEKEEDAEDACFRGCCRVLKTTKRGTCDDDETNAFPKMTFRLAKDLVNVNAMMTSITGSSFENTTTTTTNNNNNNKAGKKNQRLCIKMFTSNASQVYLSRMYEQPVAIKLPILRTKTDIDRYHCELRIVASLKHENICSILGARAWPPEYALVFPWCENGSVHQAIHVNRWVPNLGGAFKVCWQTAKALRYLKETHDVVHRDVKPSNILLDEKWNAKLTDFGLSEYRADLENSLQAAIYNESVKSEDAEGRAIDINGKFVANDGNAPSGGFQKQHLVGTLAYIAPEVLMRVVSTYASDVYSSGITFNEVASRVEPYADRERNVALAHTCMDLSYNDGDLAKAIVIENLRPVKAFFDADEEEEKEKNVKEKEEEEDEANRGRRDNNNSNKNEVEVSLQREFEKLVTKMWDGKPENRPDFAEIEERLRKGVETYEKEIGACVWTQAALSESSYESREDEDATMTDAENEDGEDAAGKNDQKTAFGNRARFAPCAFDAPLSSYSTMDATTTNNNNDKGTKPPCILSNTGAFATAGARGNDKMEDRHKIFRDFNGLPHCAVMAVFDGHRGFECAEYCSENLSDAILSEWGENGNDIPSTLKKVFQKLHLAFVKHWTEKERRDMHKSTADPKSKKKRYPGCTATVCFFWGDDVYVANAGDSRAVLGHHPTGNDEVDADETTWSTALSEDHCASSNAKELERVKNSSENVKIRTLENGQIRVGDAGLAVTRALGDWDCTESGGVLSEPEVIKKTLSADTDAFITIACDGLWDVCTNTDMCSIIRDTVKEPSMCAKRLGCEALNRLSDDNISILVGILGNEGTFAKVSWKSTYNDGFSGLK</sequence>
<accession>K8F5W0</accession>
<dbReference type="Gene3D" id="1.10.510.10">
    <property type="entry name" value="Transferase(Phosphotransferase) domain 1"/>
    <property type="match status" value="1"/>
</dbReference>
<dbReference type="SMART" id="SM00220">
    <property type="entry name" value="S_TKc"/>
    <property type="match status" value="1"/>
</dbReference>
<dbReference type="Pfam" id="PF00069">
    <property type="entry name" value="Pkinase"/>
    <property type="match status" value="2"/>
</dbReference>
<feature type="compositionally biased region" description="Basic and acidic residues" evidence="1">
    <location>
        <begin position="409"/>
        <end position="426"/>
    </location>
</feature>
<evidence type="ECO:0000313" key="5">
    <source>
        <dbReference type="Proteomes" id="UP000198341"/>
    </source>
</evidence>
<dbReference type="STRING" id="41875.K8F5W0"/>
<dbReference type="GeneID" id="19011367"/>
<evidence type="ECO:0000313" key="4">
    <source>
        <dbReference type="EMBL" id="CCO20220.1"/>
    </source>
</evidence>
<dbReference type="CDD" id="cd00143">
    <property type="entry name" value="PP2Cc"/>
    <property type="match status" value="1"/>
</dbReference>
<protein>
    <recommendedName>
        <fullName evidence="6">Protein kinase domain-containing protein</fullName>
    </recommendedName>
</protein>
<evidence type="ECO:0000259" key="3">
    <source>
        <dbReference type="PROSITE" id="PS51746"/>
    </source>
</evidence>
<feature type="compositionally biased region" description="Basic and acidic residues" evidence="1">
    <location>
        <begin position="16"/>
        <end position="34"/>
    </location>
</feature>
<feature type="region of interest" description="Disordered" evidence="1">
    <location>
        <begin position="1"/>
        <end position="35"/>
    </location>
</feature>
<name>K8F5W0_9CHLO</name>
<dbReference type="eggNOG" id="KOG0698">
    <property type="taxonomic scope" value="Eukaryota"/>
</dbReference>
<dbReference type="SUPFAM" id="SSF81606">
    <property type="entry name" value="PP2C-like"/>
    <property type="match status" value="1"/>
</dbReference>
<proteinExistence type="predicted"/>
<dbReference type="GO" id="GO:0004672">
    <property type="term" value="F:protein kinase activity"/>
    <property type="evidence" value="ECO:0007669"/>
    <property type="project" value="InterPro"/>
</dbReference>
<gene>
    <name evidence="4" type="ordered locus">Bathy16g00500</name>
</gene>
<dbReference type="PROSITE" id="PS51746">
    <property type="entry name" value="PPM_2"/>
    <property type="match status" value="1"/>
</dbReference>
<dbReference type="PROSITE" id="PS00108">
    <property type="entry name" value="PROTEIN_KINASE_ST"/>
    <property type="match status" value="1"/>
</dbReference>
<dbReference type="InterPro" id="IPR015655">
    <property type="entry name" value="PP2C"/>
</dbReference>